<evidence type="ECO:0000313" key="3">
    <source>
        <dbReference type="Proteomes" id="UP000243459"/>
    </source>
</evidence>
<organism evidence="2 3">
    <name type="scientific">Asparagus officinalis</name>
    <name type="common">Garden asparagus</name>
    <dbReference type="NCBI Taxonomy" id="4686"/>
    <lineage>
        <taxon>Eukaryota</taxon>
        <taxon>Viridiplantae</taxon>
        <taxon>Streptophyta</taxon>
        <taxon>Embryophyta</taxon>
        <taxon>Tracheophyta</taxon>
        <taxon>Spermatophyta</taxon>
        <taxon>Magnoliopsida</taxon>
        <taxon>Liliopsida</taxon>
        <taxon>Asparagales</taxon>
        <taxon>Asparagaceae</taxon>
        <taxon>Asparagoideae</taxon>
        <taxon>Asparagus</taxon>
    </lineage>
</organism>
<dbReference type="OMA" id="ANCCWLN"/>
<gene>
    <name evidence="2" type="ORF">A4U43_C02F5750</name>
</gene>
<name>A0A5P1FI21_ASPOF</name>
<dbReference type="Gramene" id="ONK77363">
    <property type="protein sequence ID" value="ONK77363"/>
    <property type="gene ID" value="A4U43_C02F5750"/>
</dbReference>
<evidence type="ECO:0000259" key="1">
    <source>
        <dbReference type="SMART" id="SM01022"/>
    </source>
</evidence>
<dbReference type="AlphaFoldDB" id="A0A5P1FI21"/>
<dbReference type="Pfam" id="PF04266">
    <property type="entry name" value="ASCH"/>
    <property type="match status" value="1"/>
</dbReference>
<reference evidence="3" key="1">
    <citation type="journal article" date="2017" name="Nat. Commun.">
        <title>The asparagus genome sheds light on the origin and evolution of a young Y chromosome.</title>
        <authorList>
            <person name="Harkess A."/>
            <person name="Zhou J."/>
            <person name="Xu C."/>
            <person name="Bowers J.E."/>
            <person name="Van der Hulst R."/>
            <person name="Ayyampalayam S."/>
            <person name="Mercati F."/>
            <person name="Riccardi P."/>
            <person name="McKain M.R."/>
            <person name="Kakrana A."/>
            <person name="Tang H."/>
            <person name="Ray J."/>
            <person name="Groenendijk J."/>
            <person name="Arikit S."/>
            <person name="Mathioni S.M."/>
            <person name="Nakano M."/>
            <person name="Shan H."/>
            <person name="Telgmann-Rauber A."/>
            <person name="Kanno A."/>
            <person name="Yue Z."/>
            <person name="Chen H."/>
            <person name="Li W."/>
            <person name="Chen Y."/>
            <person name="Xu X."/>
            <person name="Zhang Y."/>
            <person name="Luo S."/>
            <person name="Chen H."/>
            <person name="Gao J."/>
            <person name="Mao Z."/>
            <person name="Pires J.C."/>
            <person name="Luo M."/>
            <person name="Kudrna D."/>
            <person name="Wing R.A."/>
            <person name="Meyers B.C."/>
            <person name="Yi K."/>
            <person name="Kong H."/>
            <person name="Lavrijsen P."/>
            <person name="Sunseri F."/>
            <person name="Falavigna A."/>
            <person name="Ye Y."/>
            <person name="Leebens-Mack J.H."/>
            <person name="Chen G."/>
        </authorList>
    </citation>
    <scope>NUCLEOTIDE SEQUENCE [LARGE SCALE GENOMIC DNA]</scope>
    <source>
        <strain evidence="3">cv. DH0086</strain>
    </source>
</reference>
<dbReference type="SMART" id="SM01022">
    <property type="entry name" value="ASCH"/>
    <property type="match status" value="1"/>
</dbReference>
<keyword evidence="3" id="KW-1185">Reference proteome</keyword>
<protein>
    <recommendedName>
        <fullName evidence="1">ASCH domain-containing protein</fullName>
    </recommendedName>
</protein>
<dbReference type="Gene3D" id="2.30.130.30">
    <property type="entry name" value="Hypothetical protein"/>
    <property type="match status" value="1"/>
</dbReference>
<dbReference type="Proteomes" id="UP000243459">
    <property type="component" value="Chromosome 2"/>
</dbReference>
<evidence type="ECO:0000313" key="2">
    <source>
        <dbReference type="EMBL" id="ONK77363.1"/>
    </source>
</evidence>
<dbReference type="PANTHER" id="PTHR34204">
    <property type="entry name" value="RNA-BINDING ASCH DOMAIN PROTEIN"/>
    <property type="match status" value="1"/>
</dbReference>
<dbReference type="CDD" id="cd06555">
    <property type="entry name" value="ASCH_PF0470_like"/>
    <property type="match status" value="1"/>
</dbReference>
<feature type="domain" description="ASCH" evidence="1">
    <location>
        <begin position="140"/>
        <end position="242"/>
    </location>
</feature>
<dbReference type="EMBL" id="CM007382">
    <property type="protein sequence ID" value="ONK77363.1"/>
    <property type="molecule type" value="Genomic_DNA"/>
</dbReference>
<dbReference type="SUPFAM" id="SSF88697">
    <property type="entry name" value="PUA domain-like"/>
    <property type="match status" value="1"/>
</dbReference>
<proteinExistence type="predicted"/>
<accession>A0A5P1FI21</accession>
<dbReference type="PANTHER" id="PTHR34204:SF2">
    <property type="entry name" value="RNA-BINDING ASCH DOMAIN PROTEIN"/>
    <property type="match status" value="1"/>
</dbReference>
<dbReference type="InterPro" id="IPR007374">
    <property type="entry name" value="ASCH_domain"/>
</dbReference>
<sequence length="398" mass="44129">MAEQPATFAPPSPGISPVNLSDCIEDLLHFTLSTYLQVPPLLDLGFSKDYCSRLLQLDEADPISSANRDCGGVPAYPLYKPLARAVERSIKSGSLGRERRSIDLIPVDESVKAREKEWNELIADKGSEILNMLEGVDFELHVQEPYFSQLRDGRKTVEGRCGGNYSRITPGAVLLFNKCLLFQVQHVNRYSSFYEMLKVEGLSDILPGVETVEEGVQIYRKFYTEEKETASGVFAIYVSRLASQPYISLGNLLSGLGYDGVGGLLGMMHTAGTDSNALPPPRSAIIASSKKPHHPNVKGCILTNGARALAKHVNKSSEGWWGYFSGSDSNKNRIASEVINHLVDDCCWMNIHFIKPHECVFEVRVHEGYGARWSADGTEFIGFLEPYMEGGYSKGWRH</sequence>
<dbReference type="InterPro" id="IPR015947">
    <property type="entry name" value="PUA-like_sf"/>
</dbReference>